<dbReference type="Proteomes" id="UP000028493">
    <property type="component" value="Unassembled WGS sequence"/>
</dbReference>
<protein>
    <submittedName>
        <fullName evidence="1">Uncharacterized protein</fullName>
    </submittedName>
</protein>
<dbReference type="AlphaFoldDB" id="A0A077PPL1"/>
<dbReference type="EMBL" id="CBSZ010000388">
    <property type="protein sequence ID" value="CDH26270.1"/>
    <property type="molecule type" value="Genomic_DNA"/>
</dbReference>
<proteinExistence type="predicted"/>
<accession>A0A077PPL1</accession>
<organism evidence="1 2">
    <name type="scientific">Xenorhabdus bovienii str. kraussei Becker Underwood</name>
    <dbReference type="NCBI Taxonomy" id="1398204"/>
    <lineage>
        <taxon>Bacteria</taxon>
        <taxon>Pseudomonadati</taxon>
        <taxon>Pseudomonadota</taxon>
        <taxon>Gammaproteobacteria</taxon>
        <taxon>Enterobacterales</taxon>
        <taxon>Morganellaceae</taxon>
        <taxon>Xenorhabdus</taxon>
    </lineage>
</organism>
<evidence type="ECO:0000313" key="2">
    <source>
        <dbReference type="Proteomes" id="UP000028493"/>
    </source>
</evidence>
<evidence type="ECO:0000313" key="1">
    <source>
        <dbReference type="EMBL" id="CDH26270.1"/>
    </source>
</evidence>
<dbReference type="HOGENOM" id="CLU_3207116_0_0_6"/>
<gene>
    <name evidence="1" type="ORF">XBKB1_530037</name>
</gene>
<sequence length="45" mass="5179">MSMQNNYFSVAVNDEFLEKLLGRKLIEINTYAAVAISMRGCFCMR</sequence>
<comment type="caution">
    <text evidence="1">The sequence shown here is derived from an EMBL/GenBank/DDBJ whole genome shotgun (WGS) entry which is preliminary data.</text>
</comment>
<reference evidence="1" key="1">
    <citation type="submission" date="2013-07" db="EMBL/GenBank/DDBJ databases">
        <title>Sub-species coevolution in mutualistic symbiosis.</title>
        <authorList>
            <person name="Murfin K."/>
            <person name="Klassen J."/>
            <person name="Lee M."/>
            <person name="Forst S."/>
            <person name="Stock P."/>
            <person name="Goodrich-Blair H."/>
        </authorList>
    </citation>
    <scope>NUCLEOTIDE SEQUENCE [LARGE SCALE GENOMIC DNA]</scope>
    <source>
        <strain evidence="1">Kraussei Becker Underwood</strain>
    </source>
</reference>
<name>A0A077PPL1_XENBV</name>